<evidence type="ECO:0000256" key="4">
    <source>
        <dbReference type="HAMAP-Rule" id="MF_01201"/>
    </source>
</evidence>
<comment type="pathway">
    <text evidence="4">Amino-acid biosynthesis; D-alanine biosynthesis; D-alanine from L-alanine: step 1/1.</text>
</comment>
<dbReference type="EC" id="5.1.1.1" evidence="4"/>
<comment type="caution">
    <text evidence="8">The sequence shown here is derived from an EMBL/GenBank/DDBJ whole genome shotgun (WGS) entry which is preliminary data.</text>
</comment>
<feature type="domain" description="Alanine racemase C-terminal" evidence="7">
    <location>
        <begin position="226"/>
        <end position="350"/>
    </location>
</feature>
<dbReference type="Proteomes" id="UP000318710">
    <property type="component" value="Unassembled WGS sequence"/>
</dbReference>
<proteinExistence type="inferred from homology"/>
<feature type="active site" description="Proton acceptor; specific for D-alanine" evidence="4">
    <location>
        <position position="37"/>
    </location>
</feature>
<dbReference type="SMART" id="SM01005">
    <property type="entry name" value="Ala_racemase_C"/>
    <property type="match status" value="1"/>
</dbReference>
<dbReference type="InterPro" id="IPR029066">
    <property type="entry name" value="PLP-binding_barrel"/>
</dbReference>
<dbReference type="GO" id="GO:0030632">
    <property type="term" value="P:D-alanine biosynthetic process"/>
    <property type="evidence" value="ECO:0007669"/>
    <property type="project" value="UniProtKB-UniRule"/>
</dbReference>
<feature type="active site" description="Proton acceptor; specific for L-alanine" evidence="4">
    <location>
        <position position="247"/>
    </location>
</feature>
<protein>
    <recommendedName>
        <fullName evidence="4">Alanine racemase</fullName>
        <ecNumber evidence="4">5.1.1.1</ecNumber>
    </recommendedName>
</protein>
<evidence type="ECO:0000313" key="9">
    <source>
        <dbReference type="Proteomes" id="UP000318710"/>
    </source>
</evidence>
<organism evidence="8 9">
    <name type="scientific">SAR86 cluster bacterium</name>
    <dbReference type="NCBI Taxonomy" id="2030880"/>
    <lineage>
        <taxon>Bacteria</taxon>
        <taxon>Pseudomonadati</taxon>
        <taxon>Pseudomonadota</taxon>
        <taxon>Gammaproteobacteria</taxon>
        <taxon>SAR86 cluster</taxon>
    </lineage>
</organism>
<dbReference type="Pfam" id="PF01168">
    <property type="entry name" value="Ala_racemase_N"/>
    <property type="match status" value="1"/>
</dbReference>
<dbReference type="GO" id="GO:0008784">
    <property type="term" value="F:alanine racemase activity"/>
    <property type="evidence" value="ECO:0007669"/>
    <property type="project" value="UniProtKB-UniRule"/>
</dbReference>
<evidence type="ECO:0000256" key="6">
    <source>
        <dbReference type="PIRSR" id="PIRSR600821-52"/>
    </source>
</evidence>
<dbReference type="SUPFAM" id="SSF50621">
    <property type="entry name" value="Alanine racemase C-terminal domain-like"/>
    <property type="match status" value="1"/>
</dbReference>
<dbReference type="InterPro" id="IPR011079">
    <property type="entry name" value="Ala_racemase_C"/>
</dbReference>
<dbReference type="InterPro" id="IPR000821">
    <property type="entry name" value="Ala_racemase"/>
</dbReference>
<dbReference type="NCBIfam" id="TIGR00492">
    <property type="entry name" value="alr"/>
    <property type="match status" value="1"/>
</dbReference>
<dbReference type="Gene3D" id="3.20.20.10">
    <property type="entry name" value="Alanine racemase"/>
    <property type="match status" value="1"/>
</dbReference>
<comment type="similarity">
    <text evidence="4">Belongs to the alanine racemase family.</text>
</comment>
<dbReference type="PANTHER" id="PTHR30511">
    <property type="entry name" value="ALANINE RACEMASE"/>
    <property type="match status" value="1"/>
</dbReference>
<evidence type="ECO:0000256" key="2">
    <source>
        <dbReference type="ARBA" id="ARBA00022898"/>
    </source>
</evidence>
<dbReference type="PRINTS" id="PR00992">
    <property type="entry name" value="ALARACEMASE"/>
</dbReference>
<evidence type="ECO:0000256" key="5">
    <source>
        <dbReference type="PIRSR" id="PIRSR600821-50"/>
    </source>
</evidence>
<name>A0A520N4L6_9GAMM</name>
<comment type="function">
    <text evidence="4">Catalyzes the interconversion of L-alanine and D-alanine. May also act on other amino acids.</text>
</comment>
<feature type="binding site" evidence="4 6">
    <location>
        <position position="295"/>
    </location>
    <ligand>
        <name>substrate</name>
    </ligand>
</feature>
<dbReference type="GO" id="GO:0030170">
    <property type="term" value="F:pyridoxal phosphate binding"/>
    <property type="evidence" value="ECO:0007669"/>
    <property type="project" value="UniProtKB-UniRule"/>
</dbReference>
<accession>A0A520N4L6</accession>
<reference evidence="8 9" key="1">
    <citation type="submission" date="2019-02" db="EMBL/GenBank/DDBJ databases">
        <title>Prokaryotic population dynamics and viral predation in marine succession experiment using metagenomics: the confinement effect.</title>
        <authorList>
            <person name="Haro-Moreno J.M."/>
            <person name="Rodriguez-Valera F."/>
            <person name="Lopez-Perez M."/>
        </authorList>
    </citation>
    <scope>NUCLEOTIDE SEQUENCE [LARGE SCALE GENOMIC DNA]</scope>
    <source>
        <strain evidence="8">MED-G160</strain>
    </source>
</reference>
<evidence type="ECO:0000256" key="3">
    <source>
        <dbReference type="ARBA" id="ARBA00023235"/>
    </source>
</evidence>
<evidence type="ECO:0000313" key="8">
    <source>
        <dbReference type="EMBL" id="RZO28442.1"/>
    </source>
</evidence>
<dbReference type="Pfam" id="PF00842">
    <property type="entry name" value="Ala_racemase_C"/>
    <property type="match status" value="1"/>
</dbReference>
<dbReference type="PANTHER" id="PTHR30511:SF0">
    <property type="entry name" value="ALANINE RACEMASE, CATABOLIC-RELATED"/>
    <property type="match status" value="1"/>
</dbReference>
<keyword evidence="3 4" id="KW-0413">Isomerase</keyword>
<dbReference type="InterPro" id="IPR001608">
    <property type="entry name" value="Ala_racemase_N"/>
</dbReference>
<dbReference type="GO" id="GO:0005829">
    <property type="term" value="C:cytosol"/>
    <property type="evidence" value="ECO:0007669"/>
    <property type="project" value="TreeGrafter"/>
</dbReference>
<dbReference type="InterPro" id="IPR009006">
    <property type="entry name" value="Ala_racemase/Decarboxylase_C"/>
</dbReference>
<feature type="binding site" evidence="4 6">
    <location>
        <position position="130"/>
    </location>
    <ligand>
        <name>substrate</name>
    </ligand>
</feature>
<sequence>MTSINSELIIDPKIFRNNILFLKNKLSNSSKFMAVIKSDAYGHHIEHIVKDIEDLSDGFGVVRIDEALKIRELSNKKILLMQGVYSKEDLDISIKNKFDLVVHNPDQFQIIKEGNYYEGLWLKLNTGMNRLGFDIDTFLRIYEEYLFDKKFTLMTHLAASNDVSNPSNENQFKIFEDISSKLNNSIERSIANTGCIMNYPNKTYDWVRCGIGIYGGYIGNHELKTAMTLRSPIVNIRNISKGDKVGYDGRAVATKDMKIASVYLGYADGLPVTIKDDTPVMINDQMAYVFGRVSMDLTTIDVSNIEKCSPGDWCEFFSPELPITNIATSNDLISYYLMTSVKSRVKKVYKILD</sequence>
<comment type="catalytic activity">
    <reaction evidence="4">
        <text>L-alanine = D-alanine</text>
        <dbReference type="Rhea" id="RHEA:20249"/>
        <dbReference type="ChEBI" id="CHEBI:57416"/>
        <dbReference type="ChEBI" id="CHEBI:57972"/>
        <dbReference type="EC" id="5.1.1.1"/>
    </reaction>
</comment>
<comment type="cofactor">
    <cofactor evidence="1 4 5">
        <name>pyridoxal 5'-phosphate</name>
        <dbReference type="ChEBI" id="CHEBI:597326"/>
    </cofactor>
</comment>
<keyword evidence="2 4" id="KW-0663">Pyridoxal phosphate</keyword>
<dbReference type="AlphaFoldDB" id="A0A520N4L6"/>
<dbReference type="Gene3D" id="2.40.37.10">
    <property type="entry name" value="Lyase, Ornithine Decarboxylase, Chain A, domain 1"/>
    <property type="match status" value="1"/>
</dbReference>
<feature type="modified residue" description="N6-(pyridoxal phosphate)lysine" evidence="4 5">
    <location>
        <position position="37"/>
    </location>
</feature>
<evidence type="ECO:0000256" key="1">
    <source>
        <dbReference type="ARBA" id="ARBA00001933"/>
    </source>
</evidence>
<dbReference type="EMBL" id="SHBF01000002">
    <property type="protein sequence ID" value="RZO28442.1"/>
    <property type="molecule type" value="Genomic_DNA"/>
</dbReference>
<gene>
    <name evidence="8" type="primary">alr</name>
    <name evidence="8" type="ORF">EVA93_00640</name>
</gene>
<dbReference type="UniPathway" id="UPA00042">
    <property type="reaction ID" value="UER00497"/>
</dbReference>
<dbReference type="HAMAP" id="MF_01201">
    <property type="entry name" value="Ala_racemase"/>
    <property type="match status" value="1"/>
</dbReference>
<evidence type="ECO:0000259" key="7">
    <source>
        <dbReference type="SMART" id="SM01005"/>
    </source>
</evidence>
<dbReference type="SUPFAM" id="SSF51419">
    <property type="entry name" value="PLP-binding barrel"/>
    <property type="match status" value="1"/>
</dbReference>